<accession>A0A561SFP7</accession>
<sequence length="261" mass="29138">MTAEQVGVELSCHASKIGRIENGRSGVRALDLREMLSLYRVTDAKTRDQLTGLAKESRKRGWWHVYNDVLSPTTAEFLSLEASASQIRSYEPILVPGLLQTEDYVRGLMKGGRAGSSAEEVEKRVRLRMERQARFLAADPQQLWAVIGEGALRKRIGGAEVMRGQVQRLLLACDQPSVTLQVLPFEVGAHPGVEGAFTALSFPEQDEQDVILIEAMTSTLYLETEQQVSRYKFAFNHIRAAALAPAQSQEFLERMLHEHST</sequence>
<gene>
    <name evidence="2" type="ORF">FHX73_15279</name>
</gene>
<dbReference type="AlphaFoldDB" id="A0A561SFP7"/>
<keyword evidence="3" id="KW-1185">Reference proteome</keyword>
<organism evidence="2 3">
    <name type="scientific">Kitasatospora viridis</name>
    <dbReference type="NCBI Taxonomy" id="281105"/>
    <lineage>
        <taxon>Bacteria</taxon>
        <taxon>Bacillati</taxon>
        <taxon>Actinomycetota</taxon>
        <taxon>Actinomycetes</taxon>
        <taxon>Kitasatosporales</taxon>
        <taxon>Streptomycetaceae</taxon>
        <taxon>Kitasatospora</taxon>
    </lineage>
</organism>
<evidence type="ECO:0000313" key="2">
    <source>
        <dbReference type="EMBL" id="TWF73663.1"/>
    </source>
</evidence>
<dbReference type="Proteomes" id="UP000317940">
    <property type="component" value="Unassembled WGS sequence"/>
</dbReference>
<protein>
    <submittedName>
        <fullName evidence="2">Helix-turn-helix protein</fullName>
    </submittedName>
</protein>
<dbReference type="InterPro" id="IPR043917">
    <property type="entry name" value="DUF5753"/>
</dbReference>
<evidence type="ECO:0000259" key="1">
    <source>
        <dbReference type="Pfam" id="PF19054"/>
    </source>
</evidence>
<evidence type="ECO:0000313" key="3">
    <source>
        <dbReference type="Proteomes" id="UP000317940"/>
    </source>
</evidence>
<comment type="caution">
    <text evidence="2">The sequence shown here is derived from an EMBL/GenBank/DDBJ whole genome shotgun (WGS) entry which is preliminary data.</text>
</comment>
<dbReference type="EMBL" id="VIWT01000005">
    <property type="protein sequence ID" value="TWF73663.1"/>
    <property type="molecule type" value="Genomic_DNA"/>
</dbReference>
<reference evidence="2 3" key="1">
    <citation type="submission" date="2019-06" db="EMBL/GenBank/DDBJ databases">
        <title>Sequencing the genomes of 1000 actinobacteria strains.</title>
        <authorList>
            <person name="Klenk H.-P."/>
        </authorList>
    </citation>
    <scope>NUCLEOTIDE SEQUENCE [LARGE SCALE GENOMIC DNA]</scope>
    <source>
        <strain evidence="2 3">DSM 44826</strain>
    </source>
</reference>
<proteinExistence type="predicted"/>
<dbReference type="Pfam" id="PF19054">
    <property type="entry name" value="DUF5753"/>
    <property type="match status" value="1"/>
</dbReference>
<feature type="domain" description="DUF5753" evidence="1">
    <location>
        <begin position="75"/>
        <end position="254"/>
    </location>
</feature>
<dbReference type="Pfam" id="PF13560">
    <property type="entry name" value="HTH_31"/>
    <property type="match status" value="1"/>
</dbReference>
<name>A0A561SFP7_9ACTN</name>